<comment type="similarity">
    <text evidence="3">Belongs to the NAD(P)-dependent epimerase/dehydratase family. Dihydroflavonol-4-reductase subfamily.</text>
</comment>
<gene>
    <name evidence="10" type="ORF">QBZ16_003045</name>
</gene>
<dbReference type="PANTHER" id="PTHR10366">
    <property type="entry name" value="NAD DEPENDENT EPIMERASE/DEHYDRATASE"/>
    <property type="match status" value="1"/>
</dbReference>
<dbReference type="AlphaFoldDB" id="A0AAD9IIW3"/>
<comment type="caution">
    <text evidence="10">The sequence shown here is derived from an EMBL/GenBank/DDBJ whole genome shotgun (WGS) entry which is preliminary data.</text>
</comment>
<evidence type="ECO:0000256" key="2">
    <source>
        <dbReference type="ARBA" id="ARBA00023241"/>
    </source>
</evidence>
<accession>A0AAD9IIW3</accession>
<dbReference type="EMBL" id="JASFZW010000003">
    <property type="protein sequence ID" value="KAK2079354.1"/>
    <property type="molecule type" value="Genomic_DNA"/>
</dbReference>
<keyword evidence="2" id="KW-0284">Flavonoid biosynthesis</keyword>
<dbReference type="InterPro" id="IPR036291">
    <property type="entry name" value="NAD(P)-bd_dom_sf"/>
</dbReference>
<dbReference type="GO" id="GO:0045552">
    <property type="term" value="F:dihydroflavanol 4-reductase activity"/>
    <property type="evidence" value="ECO:0007669"/>
    <property type="project" value="UniProtKB-EC"/>
</dbReference>
<reference evidence="10" key="1">
    <citation type="submission" date="2021-01" db="EMBL/GenBank/DDBJ databases">
        <authorList>
            <person name="Eckstrom K.M.E."/>
        </authorList>
    </citation>
    <scope>NUCLEOTIDE SEQUENCE</scope>
    <source>
        <strain evidence="10">UVCC 0001</strain>
    </source>
</reference>
<dbReference type="Gene3D" id="3.40.50.720">
    <property type="entry name" value="NAD(P)-binding Rossmann-like Domain"/>
    <property type="match status" value="1"/>
</dbReference>
<dbReference type="PANTHER" id="PTHR10366:SF564">
    <property type="entry name" value="STEROL-4-ALPHA-CARBOXYLATE 3-DEHYDROGENASE, DECARBOXYLATING"/>
    <property type="match status" value="1"/>
</dbReference>
<dbReference type="InterPro" id="IPR050425">
    <property type="entry name" value="NAD(P)_dehydrat-like"/>
</dbReference>
<comment type="catalytic activity">
    <reaction evidence="7">
        <text>(2S)-flavan-4-ol + NADP(+) = (2S)-flavanone + NADPH + H(+)</text>
        <dbReference type="Rhea" id="RHEA:11228"/>
        <dbReference type="ChEBI" id="CHEBI:15378"/>
        <dbReference type="ChEBI" id="CHEBI:15605"/>
        <dbReference type="ChEBI" id="CHEBI:15606"/>
        <dbReference type="ChEBI" id="CHEBI:57783"/>
        <dbReference type="ChEBI" id="CHEBI:58349"/>
        <dbReference type="EC" id="1.1.1.234"/>
    </reaction>
</comment>
<dbReference type="GO" id="GO:0047890">
    <property type="term" value="F:flavanone 4-reductase activity"/>
    <property type="evidence" value="ECO:0007669"/>
    <property type="project" value="UniProtKB-EC"/>
</dbReference>
<evidence type="ECO:0000256" key="1">
    <source>
        <dbReference type="ARBA" id="ARBA00023002"/>
    </source>
</evidence>
<evidence type="ECO:0000256" key="3">
    <source>
        <dbReference type="ARBA" id="ARBA00023445"/>
    </source>
</evidence>
<protein>
    <recommendedName>
        <fullName evidence="6">Flavanone 4-reductase</fullName>
        <ecNumber evidence="5">1.1.1.219</ecNumber>
        <ecNumber evidence="4">1.1.1.234</ecNumber>
    </recommendedName>
</protein>
<comment type="catalytic activity">
    <reaction evidence="8">
        <text>a (2R,3S,4S)-leucoanthocyanidin + NADP(+) = a (2R,3R)-dihydroflavonol + NADPH + H(+)</text>
        <dbReference type="Rhea" id="RHEA:54444"/>
        <dbReference type="ChEBI" id="CHEBI:15378"/>
        <dbReference type="ChEBI" id="CHEBI:57783"/>
        <dbReference type="ChEBI" id="CHEBI:58349"/>
        <dbReference type="ChEBI" id="CHEBI:138176"/>
        <dbReference type="ChEBI" id="CHEBI:138188"/>
        <dbReference type="EC" id="1.1.1.219"/>
    </reaction>
</comment>
<dbReference type="EC" id="1.1.1.234" evidence="4"/>
<evidence type="ECO:0000256" key="6">
    <source>
        <dbReference type="ARBA" id="ARBA00042087"/>
    </source>
</evidence>
<keyword evidence="11" id="KW-1185">Reference proteome</keyword>
<organism evidence="10 11">
    <name type="scientific">Prototheca wickerhamii</name>
    <dbReference type="NCBI Taxonomy" id="3111"/>
    <lineage>
        <taxon>Eukaryota</taxon>
        <taxon>Viridiplantae</taxon>
        <taxon>Chlorophyta</taxon>
        <taxon>core chlorophytes</taxon>
        <taxon>Trebouxiophyceae</taxon>
        <taxon>Chlorellales</taxon>
        <taxon>Chlorellaceae</taxon>
        <taxon>Prototheca</taxon>
    </lineage>
</organism>
<evidence type="ECO:0000313" key="10">
    <source>
        <dbReference type="EMBL" id="KAK2079354.1"/>
    </source>
</evidence>
<evidence type="ECO:0000313" key="11">
    <source>
        <dbReference type="Proteomes" id="UP001255856"/>
    </source>
</evidence>
<dbReference type="SUPFAM" id="SSF51735">
    <property type="entry name" value="NAD(P)-binding Rossmann-fold domains"/>
    <property type="match status" value="1"/>
</dbReference>
<feature type="domain" description="NAD-dependent epimerase/dehydratase" evidence="9">
    <location>
        <begin position="10"/>
        <end position="206"/>
    </location>
</feature>
<dbReference type="Pfam" id="PF01370">
    <property type="entry name" value="Epimerase"/>
    <property type="match status" value="1"/>
</dbReference>
<dbReference type="GO" id="GO:0009813">
    <property type="term" value="P:flavonoid biosynthetic process"/>
    <property type="evidence" value="ECO:0007669"/>
    <property type="project" value="UniProtKB-KW"/>
</dbReference>
<sequence length="286" mass="30916">MAAVKEPAKALVTGGTGFIALELVKQLLEKGYNVRTTVRPGSGPEKLESLNQLAQVLPGDLEIVEADLLADKPFHKAVLGVDYVFHLASPFFVKADDPDPETSLLKPAVQGTTNLFEAVVAADEAGHRVRRVVLTSSVAALKGRSPTQPKNGKAFTDQDWNETSTIDNGEAYWLSKTLAEKRAWELAEKHGIELATILPDFVMGPIISAHSLSGSTSRATPSSQLVAIVQERFPSLTIGKGEDDPEDQKRYPVDPTPAREVLGIHNFTLEETLTDMARTLIAKGLV</sequence>
<evidence type="ECO:0000259" key="9">
    <source>
        <dbReference type="Pfam" id="PF01370"/>
    </source>
</evidence>
<evidence type="ECO:0000256" key="8">
    <source>
        <dbReference type="ARBA" id="ARBA00049132"/>
    </source>
</evidence>
<dbReference type="Proteomes" id="UP001255856">
    <property type="component" value="Unassembled WGS sequence"/>
</dbReference>
<dbReference type="InterPro" id="IPR001509">
    <property type="entry name" value="Epimerase_deHydtase"/>
</dbReference>
<evidence type="ECO:0000256" key="5">
    <source>
        <dbReference type="ARBA" id="ARBA00039057"/>
    </source>
</evidence>
<keyword evidence="1" id="KW-0560">Oxidoreductase</keyword>
<name>A0AAD9IIW3_PROWI</name>
<dbReference type="EC" id="1.1.1.219" evidence="5"/>
<evidence type="ECO:0000256" key="4">
    <source>
        <dbReference type="ARBA" id="ARBA00039055"/>
    </source>
</evidence>
<evidence type="ECO:0000256" key="7">
    <source>
        <dbReference type="ARBA" id="ARBA00048870"/>
    </source>
</evidence>
<proteinExistence type="inferred from homology"/>